<comment type="subunit">
    <text evidence="9">Homodimer.</text>
</comment>
<reference evidence="12 13" key="1">
    <citation type="journal article" date="2016" name="Nat. Commun.">
        <title>Thousands of microbial genomes shed light on interconnected biogeochemical processes in an aquifer system.</title>
        <authorList>
            <person name="Anantharaman K."/>
            <person name="Brown C.T."/>
            <person name="Hug L.A."/>
            <person name="Sharon I."/>
            <person name="Castelle C.J."/>
            <person name="Probst A.J."/>
            <person name="Thomas B.C."/>
            <person name="Singh A."/>
            <person name="Wilkins M.J."/>
            <person name="Karaoz U."/>
            <person name="Brodie E.L."/>
            <person name="Williams K.H."/>
            <person name="Hubbard S.S."/>
            <person name="Banfield J.F."/>
        </authorList>
    </citation>
    <scope>NUCLEOTIDE SEQUENCE [LARGE SCALE GENOMIC DNA]</scope>
</reference>
<comment type="caution">
    <text evidence="9">Lacks conserved residue(s) required for the propagation of feature annotation.</text>
</comment>
<dbReference type="EC" id="1.5.1.5" evidence="9"/>
<comment type="pathway">
    <text evidence="1 9">One-carbon metabolism; tetrahydrofolate interconversion.</text>
</comment>
<organism evidence="12 13">
    <name type="scientific">Candidatus Blackburnbacteria bacterium RIFCSPHIGHO2_12_FULL_41_13b</name>
    <dbReference type="NCBI Taxonomy" id="1797517"/>
    <lineage>
        <taxon>Bacteria</taxon>
        <taxon>Candidatus Blackburniibacteriota</taxon>
    </lineage>
</organism>
<dbReference type="PROSITE" id="PS00767">
    <property type="entry name" value="THF_DHG_CYH_2"/>
    <property type="match status" value="1"/>
</dbReference>
<dbReference type="SUPFAM" id="SSF51735">
    <property type="entry name" value="NAD(P)-binding Rossmann-fold domains"/>
    <property type="match status" value="1"/>
</dbReference>
<dbReference type="InterPro" id="IPR036291">
    <property type="entry name" value="NAD(P)-bd_dom_sf"/>
</dbReference>
<dbReference type="InterPro" id="IPR020630">
    <property type="entry name" value="THF_DH/CycHdrlase_cat_dom"/>
</dbReference>
<dbReference type="GO" id="GO:0004477">
    <property type="term" value="F:methenyltetrahydrofolate cyclohydrolase activity"/>
    <property type="evidence" value="ECO:0007669"/>
    <property type="project" value="UniProtKB-UniRule"/>
</dbReference>
<dbReference type="AlphaFoldDB" id="A0A1G1V839"/>
<dbReference type="GO" id="GO:0006164">
    <property type="term" value="P:purine nucleotide biosynthetic process"/>
    <property type="evidence" value="ECO:0007669"/>
    <property type="project" value="UniProtKB-KW"/>
</dbReference>
<keyword evidence="7 9" id="KW-0486">Methionine biosynthesis</keyword>
<dbReference type="Gene3D" id="3.40.50.10860">
    <property type="entry name" value="Leucine Dehydrogenase, chain A, domain 1"/>
    <property type="match status" value="1"/>
</dbReference>
<dbReference type="HAMAP" id="MF_01576">
    <property type="entry name" value="THF_DHG_CYH"/>
    <property type="match status" value="1"/>
</dbReference>
<gene>
    <name evidence="9" type="primary">folD</name>
    <name evidence="12" type="ORF">A3F61_01835</name>
</gene>
<dbReference type="GO" id="GO:0005829">
    <property type="term" value="C:cytosol"/>
    <property type="evidence" value="ECO:0007669"/>
    <property type="project" value="TreeGrafter"/>
</dbReference>
<protein>
    <recommendedName>
        <fullName evidence="9">Bifunctional protein FolD</fullName>
    </recommendedName>
    <domain>
        <recommendedName>
            <fullName evidence="9">Methylenetetrahydrofolate dehydrogenase</fullName>
            <ecNumber evidence="9">1.5.1.5</ecNumber>
        </recommendedName>
    </domain>
    <domain>
        <recommendedName>
            <fullName evidence="9">Methenyltetrahydrofolate cyclohydrolase</fullName>
            <ecNumber evidence="9">3.5.4.9</ecNumber>
        </recommendedName>
    </domain>
</protein>
<dbReference type="InterPro" id="IPR000672">
    <property type="entry name" value="THF_DH/CycHdrlase"/>
</dbReference>
<keyword evidence="9" id="KW-0368">Histidine biosynthesis</keyword>
<comment type="catalytic activity">
    <reaction evidence="9">
        <text>(6R)-5,10-methylene-5,6,7,8-tetrahydrofolate + NADP(+) = (6R)-5,10-methenyltetrahydrofolate + NADPH</text>
        <dbReference type="Rhea" id="RHEA:22812"/>
        <dbReference type="ChEBI" id="CHEBI:15636"/>
        <dbReference type="ChEBI" id="CHEBI:57455"/>
        <dbReference type="ChEBI" id="CHEBI:57783"/>
        <dbReference type="ChEBI" id="CHEBI:58349"/>
        <dbReference type="EC" id="1.5.1.5"/>
    </reaction>
</comment>
<keyword evidence="3 9" id="KW-0658">Purine biosynthesis</keyword>
<comment type="caution">
    <text evidence="12">The sequence shown here is derived from an EMBL/GenBank/DDBJ whole genome shotgun (WGS) entry which is preliminary data.</text>
</comment>
<keyword evidence="8 9" id="KW-0511">Multifunctional enzyme</keyword>
<comment type="function">
    <text evidence="9">Catalyzes the oxidation of 5,10-methylenetetrahydrofolate to 5,10-methenyltetrahydrofolate and then the hydrolysis of 5,10-methenyltetrahydrofolate to 10-formyltetrahydrofolate.</text>
</comment>
<sequence length="273" mass="29542">MAYIFDGRKFAEVKERALKRSVLSLQEKGITPTLVAILTGENPASKLYVGLKKKAAERIGARFKLIRLSKVSKEELVHLIKEYNQSNEVHGIMVQLPIDGIISRETTREILSRIDPKKDVDGESGSGNYPAATVRAVLYALEDAQSRGFLGNRDKIIACVVGATGMVGSALVKELEAMRVRVIKCNTKTSNLQGETLEADLLVSVTGSPGIIKKNMVRQGAVVIDVGSPKPDVEESVREVASFITPVPGGIGPMTVVCLMENVVEAAERKVNT</sequence>
<evidence type="ECO:0000313" key="12">
    <source>
        <dbReference type="EMBL" id="OGY11614.1"/>
    </source>
</evidence>
<dbReference type="Pfam" id="PF00763">
    <property type="entry name" value="THF_DHG_CYH"/>
    <property type="match status" value="1"/>
</dbReference>
<dbReference type="GO" id="GO:0004488">
    <property type="term" value="F:methylenetetrahydrofolate dehydrogenase (NADP+) activity"/>
    <property type="evidence" value="ECO:0007669"/>
    <property type="project" value="UniProtKB-UniRule"/>
</dbReference>
<evidence type="ECO:0000256" key="6">
    <source>
        <dbReference type="ARBA" id="ARBA00023002"/>
    </source>
</evidence>
<evidence type="ECO:0000256" key="9">
    <source>
        <dbReference type="HAMAP-Rule" id="MF_01576"/>
    </source>
</evidence>
<evidence type="ECO:0000256" key="7">
    <source>
        <dbReference type="ARBA" id="ARBA00023167"/>
    </source>
</evidence>
<evidence type="ECO:0000256" key="1">
    <source>
        <dbReference type="ARBA" id="ARBA00004777"/>
    </source>
</evidence>
<dbReference type="Proteomes" id="UP000178272">
    <property type="component" value="Unassembled WGS sequence"/>
</dbReference>
<evidence type="ECO:0000256" key="8">
    <source>
        <dbReference type="ARBA" id="ARBA00023268"/>
    </source>
</evidence>
<dbReference type="EMBL" id="MHCA01000034">
    <property type="protein sequence ID" value="OGY11614.1"/>
    <property type="molecule type" value="Genomic_DNA"/>
</dbReference>
<evidence type="ECO:0000256" key="2">
    <source>
        <dbReference type="ARBA" id="ARBA00022563"/>
    </source>
</evidence>
<dbReference type="InterPro" id="IPR020631">
    <property type="entry name" value="THF_DH/CycHdrlase_NAD-bd_dom"/>
</dbReference>
<keyword evidence="9" id="KW-0028">Amino-acid biosynthesis</keyword>
<dbReference type="GO" id="GO:0000105">
    <property type="term" value="P:L-histidine biosynthetic process"/>
    <property type="evidence" value="ECO:0007669"/>
    <property type="project" value="UniProtKB-KW"/>
</dbReference>
<name>A0A1G1V839_9BACT</name>
<dbReference type="PANTHER" id="PTHR48099:SF5">
    <property type="entry name" value="C-1-TETRAHYDROFOLATE SYNTHASE, CYTOPLASMIC"/>
    <property type="match status" value="1"/>
</dbReference>
<evidence type="ECO:0000259" key="11">
    <source>
        <dbReference type="Pfam" id="PF02882"/>
    </source>
</evidence>
<keyword evidence="6 9" id="KW-0560">Oxidoreductase</keyword>
<dbReference type="UniPathway" id="UPA00193"/>
<feature type="domain" description="Tetrahydrofolate dehydrogenase/cyclohydrolase NAD(P)-binding" evidence="11">
    <location>
        <begin position="158"/>
        <end position="270"/>
    </location>
</feature>
<dbReference type="PANTHER" id="PTHR48099">
    <property type="entry name" value="C-1-TETRAHYDROFOLATE SYNTHASE, CYTOPLASMIC-RELATED"/>
    <property type="match status" value="1"/>
</dbReference>
<dbReference type="InterPro" id="IPR020867">
    <property type="entry name" value="THF_DH/CycHdrlase_CS"/>
</dbReference>
<dbReference type="Gene3D" id="3.40.50.720">
    <property type="entry name" value="NAD(P)-binding Rossmann-like Domain"/>
    <property type="match status" value="1"/>
</dbReference>
<proteinExistence type="inferred from homology"/>
<keyword evidence="5 9" id="KW-0521">NADP</keyword>
<feature type="domain" description="Tetrahydrofolate dehydrogenase/cyclohydrolase catalytic" evidence="10">
    <location>
        <begin position="6"/>
        <end position="121"/>
    </location>
</feature>
<dbReference type="EC" id="3.5.4.9" evidence="9"/>
<dbReference type="SUPFAM" id="SSF53223">
    <property type="entry name" value="Aminoacid dehydrogenase-like, N-terminal domain"/>
    <property type="match status" value="1"/>
</dbReference>
<dbReference type="InterPro" id="IPR046346">
    <property type="entry name" value="Aminoacid_DH-like_N_sf"/>
</dbReference>
<accession>A0A1G1V839</accession>
<evidence type="ECO:0000256" key="4">
    <source>
        <dbReference type="ARBA" id="ARBA00022801"/>
    </source>
</evidence>
<dbReference type="PRINTS" id="PR00085">
    <property type="entry name" value="THFDHDRGNASE"/>
</dbReference>
<evidence type="ECO:0000313" key="13">
    <source>
        <dbReference type="Proteomes" id="UP000178272"/>
    </source>
</evidence>
<dbReference type="STRING" id="1797517.A3F61_01835"/>
<comment type="similarity">
    <text evidence="9">Belongs to the tetrahydrofolate dehydrogenase/cyclohydrolase family.</text>
</comment>
<evidence type="ECO:0000256" key="3">
    <source>
        <dbReference type="ARBA" id="ARBA00022755"/>
    </source>
</evidence>
<keyword evidence="4 9" id="KW-0378">Hydrolase</keyword>
<evidence type="ECO:0000256" key="5">
    <source>
        <dbReference type="ARBA" id="ARBA00022857"/>
    </source>
</evidence>
<dbReference type="GO" id="GO:0009086">
    <property type="term" value="P:methionine biosynthetic process"/>
    <property type="evidence" value="ECO:0007669"/>
    <property type="project" value="UniProtKB-KW"/>
</dbReference>
<dbReference type="Pfam" id="PF02882">
    <property type="entry name" value="THF_DHG_CYH_C"/>
    <property type="match status" value="1"/>
</dbReference>
<dbReference type="GO" id="GO:0035999">
    <property type="term" value="P:tetrahydrofolate interconversion"/>
    <property type="evidence" value="ECO:0007669"/>
    <property type="project" value="UniProtKB-UniRule"/>
</dbReference>
<keyword evidence="2 9" id="KW-0554">One-carbon metabolism</keyword>
<comment type="catalytic activity">
    <reaction evidence="9">
        <text>(6R)-5,10-methenyltetrahydrofolate + H2O = (6R)-10-formyltetrahydrofolate + H(+)</text>
        <dbReference type="Rhea" id="RHEA:23700"/>
        <dbReference type="ChEBI" id="CHEBI:15377"/>
        <dbReference type="ChEBI" id="CHEBI:15378"/>
        <dbReference type="ChEBI" id="CHEBI:57455"/>
        <dbReference type="ChEBI" id="CHEBI:195366"/>
        <dbReference type="EC" id="3.5.4.9"/>
    </reaction>
</comment>
<evidence type="ECO:0000259" key="10">
    <source>
        <dbReference type="Pfam" id="PF00763"/>
    </source>
</evidence>